<dbReference type="SUPFAM" id="SSF53098">
    <property type="entry name" value="Ribonuclease H-like"/>
    <property type="match status" value="1"/>
</dbReference>
<evidence type="ECO:0000259" key="1">
    <source>
        <dbReference type="Pfam" id="PF13482"/>
    </source>
</evidence>
<dbReference type="KEGG" id="llh:I41_49580"/>
<accession>A0A517U529</accession>
<dbReference type="InterPro" id="IPR038720">
    <property type="entry name" value="YprB_RNase_H-like_dom"/>
</dbReference>
<proteinExistence type="predicted"/>
<gene>
    <name evidence="2" type="ORF">I41_49580</name>
</gene>
<name>A0A517U529_9BACT</name>
<organism evidence="2 3">
    <name type="scientific">Lacipirellula limnantheis</name>
    <dbReference type="NCBI Taxonomy" id="2528024"/>
    <lineage>
        <taxon>Bacteria</taxon>
        <taxon>Pseudomonadati</taxon>
        <taxon>Planctomycetota</taxon>
        <taxon>Planctomycetia</taxon>
        <taxon>Pirellulales</taxon>
        <taxon>Lacipirellulaceae</taxon>
        <taxon>Lacipirellula</taxon>
    </lineage>
</organism>
<evidence type="ECO:0000313" key="3">
    <source>
        <dbReference type="Proteomes" id="UP000317909"/>
    </source>
</evidence>
<protein>
    <recommendedName>
        <fullName evidence="1">YprB ribonuclease H-like domain-containing protein</fullName>
    </recommendedName>
</protein>
<dbReference type="Proteomes" id="UP000317909">
    <property type="component" value="Chromosome"/>
</dbReference>
<dbReference type="InterPro" id="IPR012337">
    <property type="entry name" value="RNaseH-like_sf"/>
</dbReference>
<reference evidence="2 3" key="1">
    <citation type="submission" date="2019-02" db="EMBL/GenBank/DDBJ databases">
        <title>Deep-cultivation of Planctomycetes and their phenomic and genomic characterization uncovers novel biology.</title>
        <authorList>
            <person name="Wiegand S."/>
            <person name="Jogler M."/>
            <person name="Boedeker C."/>
            <person name="Pinto D."/>
            <person name="Vollmers J."/>
            <person name="Rivas-Marin E."/>
            <person name="Kohn T."/>
            <person name="Peeters S.H."/>
            <person name="Heuer A."/>
            <person name="Rast P."/>
            <person name="Oberbeckmann S."/>
            <person name="Bunk B."/>
            <person name="Jeske O."/>
            <person name="Meyerdierks A."/>
            <person name="Storesund J.E."/>
            <person name="Kallscheuer N."/>
            <person name="Luecker S."/>
            <person name="Lage O.M."/>
            <person name="Pohl T."/>
            <person name="Merkel B.J."/>
            <person name="Hornburger P."/>
            <person name="Mueller R.-W."/>
            <person name="Bruemmer F."/>
            <person name="Labrenz M."/>
            <person name="Spormann A.M."/>
            <person name="Op den Camp H."/>
            <person name="Overmann J."/>
            <person name="Amann R."/>
            <person name="Jetten M.S.M."/>
            <person name="Mascher T."/>
            <person name="Medema M.H."/>
            <person name="Devos D.P."/>
            <person name="Kaster A.-K."/>
            <person name="Ovreas L."/>
            <person name="Rohde M."/>
            <person name="Galperin M.Y."/>
            <person name="Jogler C."/>
        </authorList>
    </citation>
    <scope>NUCLEOTIDE SEQUENCE [LARGE SCALE GENOMIC DNA]</scope>
    <source>
        <strain evidence="2 3">I41</strain>
    </source>
</reference>
<dbReference type="OrthoDB" id="9757917at2"/>
<dbReference type="AlphaFoldDB" id="A0A517U529"/>
<dbReference type="InterPro" id="IPR019993">
    <property type="entry name" value="RecB_nuclease_TM0106_put"/>
</dbReference>
<keyword evidence="3" id="KW-1185">Reference proteome</keyword>
<dbReference type="EMBL" id="CP036339">
    <property type="protein sequence ID" value="QDT75716.1"/>
    <property type="molecule type" value="Genomic_DNA"/>
</dbReference>
<feature type="domain" description="YprB ribonuclease H-like" evidence="1">
    <location>
        <begin position="315"/>
        <end position="483"/>
    </location>
</feature>
<sequence>MMAITLEELLRRATAGRELNSVEPFRPSWFYNLLEDPFWIWCHYHAPAAEKLDETTLFDRYRMAQGVVWEEKYVAAEFPAAFRIEAAWGVEALRDTLAAMLRGERVIHGGALWRLGEEICGKADLLIRCDGGSSDLGAFHYTVQEVKNSATVKQCHQLQATAYSWMLGALQGRLPATAEVVLREGAGSATTLTADFIAEFQRQLGLWREIRDGANCPEPLAYSSTISPWRQYANQRIVARGDLSLLPGVKQATACQWRERGLLSLVELVRLGQAACCAELGDDHAYYHALAYQRQCPVFRYGDRARISRRPRLVYFDVEDLTFADPPLVTRPHTYMLGVATPEGDSHIWTARGQDDEPRMWNEFLDWLGNPRDVALYCWTMYEARKMEQAAAAHPQLKSRLQTAAAALVDLKEEIKHRPYFPVPSYSIKAVAPVCGFRWSQDDVDGQSAQLIYLEWLRSGDDALIERVQQYNREDVLAMVAVDRVVTAMSENATD</sequence>
<dbReference type="Pfam" id="PF13482">
    <property type="entry name" value="RNase_H_2"/>
    <property type="match status" value="1"/>
</dbReference>
<dbReference type="NCBIfam" id="TIGR03491">
    <property type="entry name" value="TM0106 family RecB-like putative nuclease"/>
    <property type="match status" value="1"/>
</dbReference>
<evidence type="ECO:0000313" key="2">
    <source>
        <dbReference type="EMBL" id="QDT75716.1"/>
    </source>
</evidence>